<dbReference type="EMBL" id="CAJVQC010071023">
    <property type="protein sequence ID" value="CAG8810215.1"/>
    <property type="molecule type" value="Genomic_DNA"/>
</dbReference>
<sequence length="42" mass="5180">TQQRQKEYHDKRIKLEKFKIGEQVLVYKSAKEKIYGDKLRKK</sequence>
<name>A0ACA9RUS0_9GLOM</name>
<evidence type="ECO:0000313" key="1">
    <source>
        <dbReference type="EMBL" id="CAG8810215.1"/>
    </source>
</evidence>
<reference evidence="1" key="1">
    <citation type="submission" date="2021-06" db="EMBL/GenBank/DDBJ databases">
        <authorList>
            <person name="Kallberg Y."/>
            <person name="Tangrot J."/>
            <person name="Rosling A."/>
        </authorList>
    </citation>
    <scope>NUCLEOTIDE SEQUENCE</scope>
    <source>
        <strain evidence="1">MA461A</strain>
    </source>
</reference>
<comment type="caution">
    <text evidence="1">The sequence shown here is derived from an EMBL/GenBank/DDBJ whole genome shotgun (WGS) entry which is preliminary data.</text>
</comment>
<protein>
    <submittedName>
        <fullName evidence="1">243_t:CDS:1</fullName>
    </submittedName>
</protein>
<dbReference type="Proteomes" id="UP000789920">
    <property type="component" value="Unassembled WGS sequence"/>
</dbReference>
<evidence type="ECO:0000313" key="2">
    <source>
        <dbReference type="Proteomes" id="UP000789920"/>
    </source>
</evidence>
<proteinExistence type="predicted"/>
<feature type="non-terminal residue" evidence="1">
    <location>
        <position position="1"/>
    </location>
</feature>
<organism evidence="1 2">
    <name type="scientific">Racocetra persica</name>
    <dbReference type="NCBI Taxonomy" id="160502"/>
    <lineage>
        <taxon>Eukaryota</taxon>
        <taxon>Fungi</taxon>
        <taxon>Fungi incertae sedis</taxon>
        <taxon>Mucoromycota</taxon>
        <taxon>Glomeromycotina</taxon>
        <taxon>Glomeromycetes</taxon>
        <taxon>Diversisporales</taxon>
        <taxon>Gigasporaceae</taxon>
        <taxon>Racocetra</taxon>
    </lineage>
</organism>
<keyword evidence="2" id="KW-1185">Reference proteome</keyword>
<accession>A0ACA9RUS0</accession>
<gene>
    <name evidence="1" type="ORF">RPERSI_LOCUS23038</name>
</gene>